<reference evidence="5" key="1">
    <citation type="journal article" date="2019" name="Int. J. Syst. Evol. Microbiol.">
        <title>The Global Catalogue of Microorganisms (GCM) 10K type strain sequencing project: providing services to taxonomists for standard genome sequencing and annotation.</title>
        <authorList>
            <consortium name="The Broad Institute Genomics Platform"/>
            <consortium name="The Broad Institute Genome Sequencing Center for Infectious Disease"/>
            <person name="Wu L."/>
            <person name="Ma J."/>
        </authorList>
    </citation>
    <scope>NUCLEOTIDE SEQUENCE [LARGE SCALE GENOMIC DNA]</scope>
    <source>
        <strain evidence="5">DFY28</strain>
    </source>
</reference>
<dbReference type="SUPFAM" id="SSF52402">
    <property type="entry name" value="Adenine nucleotide alpha hydrolases-like"/>
    <property type="match status" value="2"/>
</dbReference>
<evidence type="ECO:0000313" key="5">
    <source>
        <dbReference type="Proteomes" id="UP001597237"/>
    </source>
</evidence>
<proteinExistence type="inferred from homology"/>
<evidence type="ECO:0000256" key="2">
    <source>
        <dbReference type="SAM" id="MobiDB-lite"/>
    </source>
</evidence>
<feature type="domain" description="UspA" evidence="3">
    <location>
        <begin position="9"/>
        <end position="130"/>
    </location>
</feature>
<organism evidence="4 5">
    <name type="scientific">Phenylobacterium terrae</name>
    <dbReference type="NCBI Taxonomy" id="2665495"/>
    <lineage>
        <taxon>Bacteria</taxon>
        <taxon>Pseudomonadati</taxon>
        <taxon>Pseudomonadota</taxon>
        <taxon>Alphaproteobacteria</taxon>
        <taxon>Caulobacterales</taxon>
        <taxon>Caulobacteraceae</taxon>
        <taxon>Phenylobacterium</taxon>
    </lineage>
</organism>
<comment type="caution">
    <text evidence="4">The sequence shown here is derived from an EMBL/GenBank/DDBJ whole genome shotgun (WGS) entry which is preliminary data.</text>
</comment>
<dbReference type="Gene3D" id="3.40.50.620">
    <property type="entry name" value="HUPs"/>
    <property type="match status" value="2"/>
</dbReference>
<feature type="domain" description="UspA" evidence="3">
    <location>
        <begin position="137"/>
        <end position="271"/>
    </location>
</feature>
<evidence type="ECO:0000259" key="3">
    <source>
        <dbReference type="Pfam" id="PF00582"/>
    </source>
</evidence>
<keyword evidence="5" id="KW-1185">Reference proteome</keyword>
<protein>
    <submittedName>
        <fullName evidence="4">Universal stress protein</fullName>
    </submittedName>
</protein>
<gene>
    <name evidence="4" type="ORF">ACFSC0_18885</name>
</gene>
<evidence type="ECO:0000256" key="1">
    <source>
        <dbReference type="ARBA" id="ARBA00008791"/>
    </source>
</evidence>
<sequence>MSQPGAPDVLLAAKPGKTSPHAESRAFQMAARSGGRVRLLYVVDEPGQGAGAAPDSLAEAVSQRAPAGVGWDVSVGRGEPWRAILQAAEASGCGLIVMGPRERGGMGARLMGTTGEHVIHRARQPVLTVRRPAEAPYRHVVAAIDFSEGSRQALVAAAPWVDGAEIALLHAYRVPYEGFLSREANADEVRASAEADCARFLAEGGWPPGLGERVEPEMAYGTPLEVLAARAREGRADLVVVGAHGQTGPFEKLLGGTAEQLLSELLTDLLVAAQSQAHRRGA</sequence>
<dbReference type="InterPro" id="IPR006015">
    <property type="entry name" value="Universal_stress_UspA"/>
</dbReference>
<dbReference type="PANTHER" id="PTHR46268:SF15">
    <property type="entry name" value="UNIVERSAL STRESS PROTEIN HP_0031"/>
    <property type="match status" value="1"/>
</dbReference>
<comment type="similarity">
    <text evidence="1">Belongs to the universal stress protein A family.</text>
</comment>
<dbReference type="Proteomes" id="UP001597237">
    <property type="component" value="Unassembled WGS sequence"/>
</dbReference>
<evidence type="ECO:0000313" key="4">
    <source>
        <dbReference type="EMBL" id="MFD1785473.1"/>
    </source>
</evidence>
<feature type="region of interest" description="Disordered" evidence="2">
    <location>
        <begin position="1"/>
        <end position="22"/>
    </location>
</feature>
<dbReference type="InterPro" id="IPR006016">
    <property type="entry name" value="UspA"/>
</dbReference>
<name>A0ABW4N6J5_9CAUL</name>
<accession>A0ABW4N6J5</accession>
<dbReference type="PRINTS" id="PR01438">
    <property type="entry name" value="UNVRSLSTRESS"/>
</dbReference>
<dbReference type="EMBL" id="JBHUEY010000006">
    <property type="protein sequence ID" value="MFD1785473.1"/>
    <property type="molecule type" value="Genomic_DNA"/>
</dbReference>
<dbReference type="CDD" id="cd00293">
    <property type="entry name" value="USP-like"/>
    <property type="match status" value="2"/>
</dbReference>
<dbReference type="InterPro" id="IPR014729">
    <property type="entry name" value="Rossmann-like_a/b/a_fold"/>
</dbReference>
<dbReference type="RefSeq" id="WP_377281534.1">
    <property type="nucleotide sequence ID" value="NZ_JBHRSI010000004.1"/>
</dbReference>
<dbReference type="Pfam" id="PF00582">
    <property type="entry name" value="Usp"/>
    <property type="match status" value="2"/>
</dbReference>
<dbReference type="PANTHER" id="PTHR46268">
    <property type="entry name" value="STRESS RESPONSE PROTEIN NHAX"/>
    <property type="match status" value="1"/>
</dbReference>